<name>A0A0F9FII9_9ZZZZ</name>
<feature type="non-terminal residue" evidence="1">
    <location>
        <position position="1"/>
    </location>
</feature>
<comment type="caution">
    <text evidence="1">The sequence shown here is derived from an EMBL/GenBank/DDBJ whole genome shotgun (WGS) entry which is preliminary data.</text>
</comment>
<sequence length="137" mass="15821">EELEAQLPVDPPKPAGTIDIHLMSSILLDKMEEMGDPFVTPALADTDNKVYNKEEVKKYLGLDETDKITYVSQEMDCDDFAAILFGKFAGLVWTKKHALNWFIDETETLWFIEPQTDKMSKNLEGWQGWNVRFFISR</sequence>
<reference evidence="1" key="1">
    <citation type="journal article" date="2015" name="Nature">
        <title>Complex archaea that bridge the gap between prokaryotes and eukaryotes.</title>
        <authorList>
            <person name="Spang A."/>
            <person name="Saw J.H."/>
            <person name="Jorgensen S.L."/>
            <person name="Zaremba-Niedzwiedzka K."/>
            <person name="Martijn J."/>
            <person name="Lind A.E."/>
            <person name="van Eijk R."/>
            <person name="Schleper C."/>
            <person name="Guy L."/>
            <person name="Ettema T.J."/>
        </authorList>
    </citation>
    <scope>NUCLEOTIDE SEQUENCE</scope>
</reference>
<dbReference type="EMBL" id="LAZR01021174">
    <property type="protein sequence ID" value="KKL86224.1"/>
    <property type="molecule type" value="Genomic_DNA"/>
</dbReference>
<accession>A0A0F9FII9</accession>
<gene>
    <name evidence="1" type="ORF">LCGC14_1946820</name>
</gene>
<protein>
    <recommendedName>
        <fullName evidence="2">Agglutinin C-terminal domain-containing protein</fullName>
    </recommendedName>
</protein>
<evidence type="ECO:0008006" key="2">
    <source>
        <dbReference type="Google" id="ProtNLM"/>
    </source>
</evidence>
<dbReference type="AlphaFoldDB" id="A0A0F9FII9"/>
<evidence type="ECO:0000313" key="1">
    <source>
        <dbReference type="EMBL" id="KKL86224.1"/>
    </source>
</evidence>
<proteinExistence type="predicted"/>
<dbReference type="Gene3D" id="3.30.460.70">
    <property type="match status" value="1"/>
</dbReference>
<organism evidence="1">
    <name type="scientific">marine sediment metagenome</name>
    <dbReference type="NCBI Taxonomy" id="412755"/>
    <lineage>
        <taxon>unclassified sequences</taxon>
        <taxon>metagenomes</taxon>
        <taxon>ecological metagenomes</taxon>
    </lineage>
</organism>